<dbReference type="Proteomes" id="UP001156398">
    <property type="component" value="Unassembled WGS sequence"/>
</dbReference>
<dbReference type="Pfam" id="PF00326">
    <property type="entry name" value="Peptidase_S9"/>
    <property type="match status" value="1"/>
</dbReference>
<proteinExistence type="predicted"/>
<name>A0ABT6W8F5_9ACTN</name>
<evidence type="ECO:0000313" key="3">
    <source>
        <dbReference type="Proteomes" id="UP001156398"/>
    </source>
</evidence>
<dbReference type="EMBL" id="JAAGKO020000069">
    <property type="protein sequence ID" value="MDI5967036.1"/>
    <property type="molecule type" value="Genomic_DNA"/>
</dbReference>
<dbReference type="InterPro" id="IPR050585">
    <property type="entry name" value="Xaa-Pro_dipeptidyl-ppase/CocE"/>
</dbReference>
<sequence length="663" mass="71097">MSVRTVPFGAWESPIDAVKAASFDGRPEWLGAVGDELWWTAPRPAEGGRRALMRRGADGTEVCALPAPWNVRSRVIEYGGVPWAADAAPAGGGGPLIVFTHFDDQRLYAFRPDRPDAAPRPLTPVSRVGGGLRWADLCVMPERGEVWCVLEEFTGEGATDVRRVIAAVPLDGSAAEDRGRVRELTDDSSRFVTGPKLSPDRRQAVWTAWDHPSMPWDGTELRIADVGDEGFTGIRTLIGGPEESVPQAEWAGDGTLYAVTDRSGWWNLHRVDPATGNAVNVCPREEEFGGAGWKIGLRWFAPLPDGTLAVLHGRGALRLGVLDPVTGELTDAPGPWTEWDAALAVNGSRVTGLAASAMTGHEIVELDTVGGHTRSVGAAHADTVDPGHLPRPVERIFTGAGGRDVYAHVYPPHNPDFIAPEGELPPYVVWVHGGPTSRVPMVLDLEIAYFTSRGIGVAEVNYGGSTGYGREYRNRLRERWGVVDVEDCVTVAEALVKEGSADPARLAIRGGSAGGWTTGAALTSVTTFACGAISYPILDMAAWAAETHDFESRYTESLVGPIAEVPERYKERSPVYRADGVAGPFVLLQGLADVICPPAQSERFLSHLTGQGAPPHAYLTFEGEGHGFRRLETIVACLEAELSLYGQVFGFTPPGVPRLGLSS</sequence>
<comment type="caution">
    <text evidence="2">The sequence shown here is derived from an EMBL/GenBank/DDBJ whole genome shotgun (WGS) entry which is preliminary data.</text>
</comment>
<evidence type="ECO:0000313" key="2">
    <source>
        <dbReference type="EMBL" id="MDI5967036.1"/>
    </source>
</evidence>
<dbReference type="Gene3D" id="3.40.50.1820">
    <property type="entry name" value="alpha/beta hydrolase"/>
    <property type="match status" value="1"/>
</dbReference>
<dbReference type="InterPro" id="IPR001375">
    <property type="entry name" value="Peptidase_S9_cat"/>
</dbReference>
<accession>A0ABT6W8F5</accession>
<evidence type="ECO:0000259" key="1">
    <source>
        <dbReference type="Pfam" id="PF00326"/>
    </source>
</evidence>
<dbReference type="InterPro" id="IPR011042">
    <property type="entry name" value="6-blade_b-propeller_TolB-like"/>
</dbReference>
<keyword evidence="3" id="KW-1185">Reference proteome</keyword>
<organism evidence="2 3">
    <name type="scientific">Streptantibioticus silvisoli</name>
    <dbReference type="NCBI Taxonomy" id="2705255"/>
    <lineage>
        <taxon>Bacteria</taxon>
        <taxon>Bacillati</taxon>
        <taxon>Actinomycetota</taxon>
        <taxon>Actinomycetes</taxon>
        <taxon>Kitasatosporales</taxon>
        <taxon>Streptomycetaceae</taxon>
        <taxon>Streptantibioticus</taxon>
    </lineage>
</organism>
<dbReference type="SUPFAM" id="SSF82171">
    <property type="entry name" value="DPP6 N-terminal domain-like"/>
    <property type="match status" value="1"/>
</dbReference>
<dbReference type="PANTHER" id="PTHR43056:SF5">
    <property type="entry name" value="PEPTIDASE S9 PROLYL OLIGOPEPTIDASE CATALYTIC DOMAIN-CONTAINING PROTEIN"/>
    <property type="match status" value="1"/>
</dbReference>
<protein>
    <submittedName>
        <fullName evidence="2">Prolyl oligopeptidase family serine peptidase</fullName>
    </submittedName>
</protein>
<dbReference type="PANTHER" id="PTHR43056">
    <property type="entry name" value="PEPTIDASE S9 PROLYL OLIGOPEPTIDASE"/>
    <property type="match status" value="1"/>
</dbReference>
<dbReference type="SUPFAM" id="SSF53474">
    <property type="entry name" value="alpha/beta-Hydrolases"/>
    <property type="match status" value="1"/>
</dbReference>
<dbReference type="Gene3D" id="2.120.10.30">
    <property type="entry name" value="TolB, C-terminal domain"/>
    <property type="match status" value="1"/>
</dbReference>
<dbReference type="RefSeq" id="WP_271324143.1">
    <property type="nucleotide sequence ID" value="NZ_JAAGKO020000069.1"/>
</dbReference>
<reference evidence="2 3" key="1">
    <citation type="submission" date="2023-05" db="EMBL/GenBank/DDBJ databases">
        <title>Streptantibioticus silvisoli sp. nov., acidotolerant actinomycetes 1 from pine litter.</title>
        <authorList>
            <person name="Swiecimska M."/>
            <person name="Golinska P."/>
            <person name="Sangal V."/>
            <person name="Wachnowicz B."/>
            <person name="Goodfellow M."/>
        </authorList>
    </citation>
    <scope>NUCLEOTIDE SEQUENCE [LARGE SCALE GENOMIC DNA]</scope>
    <source>
        <strain evidence="2 3">SL54</strain>
    </source>
</reference>
<gene>
    <name evidence="2" type="ORF">POF43_030640</name>
</gene>
<dbReference type="InterPro" id="IPR029058">
    <property type="entry name" value="AB_hydrolase_fold"/>
</dbReference>
<feature type="domain" description="Peptidase S9 prolyl oligopeptidase catalytic" evidence="1">
    <location>
        <begin position="444"/>
        <end position="650"/>
    </location>
</feature>